<keyword evidence="2" id="KW-1185">Reference proteome</keyword>
<dbReference type="RefSeq" id="WP_165782872.1">
    <property type="nucleotide sequence ID" value="NZ_NMWU01000052.1"/>
</dbReference>
<dbReference type="AlphaFoldDB" id="A0A2N5J6Y5"/>
<reference evidence="1 2" key="1">
    <citation type="submission" date="2017-07" db="EMBL/GenBank/DDBJ databases">
        <title>Bifidobacterium novel species.</title>
        <authorList>
            <person name="Lugli G.A."/>
            <person name="Milani C."/>
            <person name="Duranti S."/>
            <person name="Mangifesta M."/>
        </authorList>
    </citation>
    <scope>NUCLEOTIDE SEQUENCE [LARGE SCALE GENOMIC DNA]</scope>
    <source>
        <strain evidence="2">Uis1B</strain>
    </source>
</reference>
<name>A0A2N5J6Y5_9BIFI</name>
<comment type="caution">
    <text evidence="1">The sequence shown here is derived from an EMBL/GenBank/DDBJ whole genome shotgun (WGS) entry which is preliminary data.</text>
</comment>
<gene>
    <name evidence="1" type="ORF">Uis1B_2185</name>
</gene>
<evidence type="ECO:0000313" key="1">
    <source>
        <dbReference type="EMBL" id="PLS29979.1"/>
    </source>
</evidence>
<sequence>MTGGNGIIGRAGIRMASHYARRDAAGLARLLDQAIPESHDDPNAIEKTA</sequence>
<accession>A0A2N5J6Y5</accession>
<proteinExistence type="predicted"/>
<evidence type="ECO:0000313" key="2">
    <source>
        <dbReference type="Proteomes" id="UP000235050"/>
    </source>
</evidence>
<protein>
    <submittedName>
        <fullName evidence="1">Uncharacterized protein</fullName>
    </submittedName>
</protein>
<organism evidence="1 2">
    <name type="scientific">Bifidobacterium margollesii</name>
    <dbReference type="NCBI Taxonomy" id="2020964"/>
    <lineage>
        <taxon>Bacteria</taxon>
        <taxon>Bacillati</taxon>
        <taxon>Actinomycetota</taxon>
        <taxon>Actinomycetes</taxon>
        <taxon>Bifidobacteriales</taxon>
        <taxon>Bifidobacteriaceae</taxon>
        <taxon>Bifidobacterium</taxon>
    </lineage>
</organism>
<dbReference type="EMBL" id="NMWU01000052">
    <property type="protein sequence ID" value="PLS29979.1"/>
    <property type="molecule type" value="Genomic_DNA"/>
</dbReference>
<dbReference type="Proteomes" id="UP000235050">
    <property type="component" value="Unassembled WGS sequence"/>
</dbReference>